<comment type="caution">
    <text evidence="2">The sequence shown here is derived from an EMBL/GenBank/DDBJ whole genome shotgun (WGS) entry which is preliminary data.</text>
</comment>
<evidence type="ECO:0000256" key="1">
    <source>
        <dbReference type="SAM" id="Phobius"/>
    </source>
</evidence>
<keyword evidence="1" id="KW-1133">Transmembrane helix</keyword>
<reference evidence="2 3" key="1">
    <citation type="journal article" date="2019" name="Int. J. Syst. Evol. Microbiol.">
        <title>The Global Catalogue of Microorganisms (GCM) 10K type strain sequencing project: providing services to taxonomists for standard genome sequencing and annotation.</title>
        <authorList>
            <consortium name="The Broad Institute Genomics Platform"/>
            <consortium name="The Broad Institute Genome Sequencing Center for Infectious Disease"/>
            <person name="Wu L."/>
            <person name="Ma J."/>
        </authorList>
    </citation>
    <scope>NUCLEOTIDE SEQUENCE [LARGE SCALE GENOMIC DNA]</scope>
    <source>
        <strain evidence="2 3">JCM 16034</strain>
    </source>
</reference>
<accession>A0ABN3BK29</accession>
<keyword evidence="1" id="KW-0812">Transmembrane</keyword>
<evidence type="ECO:0000313" key="2">
    <source>
        <dbReference type="EMBL" id="GAA2197214.1"/>
    </source>
</evidence>
<evidence type="ECO:0008006" key="4">
    <source>
        <dbReference type="Google" id="ProtNLM"/>
    </source>
</evidence>
<sequence length="152" mass="15485">MQSSPAQSRHDEAGFGRPASTSTRTAVLAAAADLAVVLGFAGAGRGFHSIENPVVGVLATAWPFVVGLAVAWGALRIWRRPLPVWPAGVAAWLGAYVLGMLLRAATGGGTAPAFLLVAFATLGAFIVGWRALAWGIGAALRRSRRGPGVSGG</sequence>
<organism evidence="2 3">
    <name type="scientific">Sinomonas flava</name>
    <dbReference type="NCBI Taxonomy" id="496857"/>
    <lineage>
        <taxon>Bacteria</taxon>
        <taxon>Bacillati</taxon>
        <taxon>Actinomycetota</taxon>
        <taxon>Actinomycetes</taxon>
        <taxon>Micrococcales</taxon>
        <taxon>Micrococcaceae</taxon>
        <taxon>Sinomonas</taxon>
    </lineage>
</organism>
<keyword evidence="3" id="KW-1185">Reference proteome</keyword>
<protein>
    <recommendedName>
        <fullName evidence="4">DUF3054 domain-containing protein</fullName>
    </recommendedName>
</protein>
<feature type="transmembrane region" description="Helical" evidence="1">
    <location>
        <begin position="54"/>
        <end position="75"/>
    </location>
</feature>
<name>A0ABN3BK29_9MICC</name>
<dbReference type="Proteomes" id="UP001500432">
    <property type="component" value="Unassembled WGS sequence"/>
</dbReference>
<evidence type="ECO:0000313" key="3">
    <source>
        <dbReference type="Proteomes" id="UP001500432"/>
    </source>
</evidence>
<dbReference type="Pfam" id="PF11255">
    <property type="entry name" value="DUF3054"/>
    <property type="match status" value="1"/>
</dbReference>
<proteinExistence type="predicted"/>
<dbReference type="InterPro" id="IPR021414">
    <property type="entry name" value="DUF3054"/>
</dbReference>
<dbReference type="EMBL" id="BAAAQW010000003">
    <property type="protein sequence ID" value="GAA2197214.1"/>
    <property type="molecule type" value="Genomic_DNA"/>
</dbReference>
<dbReference type="RefSeq" id="WP_344298171.1">
    <property type="nucleotide sequence ID" value="NZ_BAAAQW010000003.1"/>
</dbReference>
<feature type="transmembrane region" description="Helical" evidence="1">
    <location>
        <begin position="26"/>
        <end position="48"/>
    </location>
</feature>
<feature type="transmembrane region" description="Helical" evidence="1">
    <location>
        <begin position="82"/>
        <end position="102"/>
    </location>
</feature>
<keyword evidence="1" id="KW-0472">Membrane</keyword>
<gene>
    <name evidence="2" type="ORF">GCM10009849_05270</name>
</gene>
<feature type="transmembrane region" description="Helical" evidence="1">
    <location>
        <begin position="114"/>
        <end position="136"/>
    </location>
</feature>